<dbReference type="EMBL" id="LSBH01000004">
    <property type="protein sequence ID" value="OAQ80095.1"/>
    <property type="molecule type" value="Genomic_DNA"/>
</dbReference>
<dbReference type="Proteomes" id="UP000078240">
    <property type="component" value="Unassembled WGS sequence"/>
</dbReference>
<reference evidence="1 2" key="1">
    <citation type="submission" date="2016-01" db="EMBL/GenBank/DDBJ databases">
        <title>Biosynthesis of antibiotic leucinostatins and their inhibition on Phytophthora in bio-control Purpureocillium lilacinum.</title>
        <authorList>
            <person name="Wang G."/>
            <person name="Liu Z."/>
            <person name="Lin R."/>
            <person name="Li E."/>
            <person name="Mao Z."/>
            <person name="Ling J."/>
            <person name="Yin W."/>
            <person name="Xie B."/>
        </authorList>
    </citation>
    <scope>NUCLEOTIDE SEQUENCE [LARGE SCALE GENOMIC DNA]</scope>
    <source>
        <strain evidence="1">PLBJ-1</strain>
    </source>
</reference>
<sequence>MNSPSWMSSVWSQLTSAADTTGLDLDQDIVVPKLRQGDHHDGKVLGLLIPPSSPWEVTPSLASFWLQFCTVLWTNRQLGGTLRLFIGAGKETTVNNADRRLHSKLHLGGNTFKATRQQTTAADGDESELPRLSAMRASVISMYAFWHGTRQGGGSGLHPCRMPDACQPAASDGVRTLRTVLVSRRPTGQHQHRVLAPPHDGVAALPQHDFPQDGRWIASQGGSLLVGVHRARVWMFQPATTTASPSPPWANIRWCVQRNPGRGVRLHPHAKAGCLVGMPGRR</sequence>
<accession>A0A179GQA8</accession>
<dbReference type="AlphaFoldDB" id="A0A179GQA8"/>
<protein>
    <submittedName>
        <fullName evidence="1">Uncharacterized protein</fullName>
    </submittedName>
</protein>
<evidence type="ECO:0000313" key="2">
    <source>
        <dbReference type="Proteomes" id="UP000078240"/>
    </source>
</evidence>
<organism evidence="1 2">
    <name type="scientific">Purpureocillium lilacinum</name>
    <name type="common">Paecilomyces lilacinus</name>
    <dbReference type="NCBI Taxonomy" id="33203"/>
    <lineage>
        <taxon>Eukaryota</taxon>
        <taxon>Fungi</taxon>
        <taxon>Dikarya</taxon>
        <taxon>Ascomycota</taxon>
        <taxon>Pezizomycotina</taxon>
        <taxon>Sordariomycetes</taxon>
        <taxon>Hypocreomycetidae</taxon>
        <taxon>Hypocreales</taxon>
        <taxon>Ophiocordycipitaceae</taxon>
        <taxon>Purpureocillium</taxon>
    </lineage>
</organism>
<comment type="caution">
    <text evidence="1">The sequence shown here is derived from an EMBL/GenBank/DDBJ whole genome shotgun (WGS) entry which is preliminary data.</text>
</comment>
<gene>
    <name evidence="1" type="ORF">VFPBJ_05680</name>
</gene>
<evidence type="ECO:0000313" key="1">
    <source>
        <dbReference type="EMBL" id="OAQ80095.1"/>
    </source>
</evidence>
<proteinExistence type="predicted"/>
<name>A0A179GQA8_PURLI</name>